<dbReference type="OrthoDB" id="123342at2759"/>
<keyword evidence="1" id="KW-0472">Membrane</keyword>
<dbReference type="Pfam" id="PF00232">
    <property type="entry name" value="Glyco_hydro_1"/>
    <property type="match status" value="1"/>
</dbReference>
<evidence type="ECO:0000313" key="2">
    <source>
        <dbReference type="EMBL" id="KAG7386367.1"/>
    </source>
</evidence>
<name>A0A8T1VYB2_9STRA</name>
<comment type="caution">
    <text evidence="2">The sequence shown here is derived from an EMBL/GenBank/DDBJ whole genome shotgun (WGS) entry which is preliminary data.</text>
</comment>
<evidence type="ECO:0000256" key="1">
    <source>
        <dbReference type="SAM" id="Phobius"/>
    </source>
</evidence>
<keyword evidence="1" id="KW-0812">Transmembrane</keyword>
<keyword evidence="1" id="KW-1133">Transmembrane helix</keyword>
<evidence type="ECO:0000313" key="3">
    <source>
        <dbReference type="Proteomes" id="UP000693981"/>
    </source>
</evidence>
<dbReference type="EMBL" id="JAGDFL010000516">
    <property type="protein sequence ID" value="KAG7386367.1"/>
    <property type="molecule type" value="Genomic_DNA"/>
</dbReference>
<keyword evidence="3" id="KW-1185">Reference proteome</keyword>
<organism evidence="2 3">
    <name type="scientific">Phytophthora boehmeriae</name>
    <dbReference type="NCBI Taxonomy" id="109152"/>
    <lineage>
        <taxon>Eukaryota</taxon>
        <taxon>Sar</taxon>
        <taxon>Stramenopiles</taxon>
        <taxon>Oomycota</taxon>
        <taxon>Peronosporomycetes</taxon>
        <taxon>Peronosporales</taxon>
        <taxon>Peronosporaceae</taxon>
        <taxon>Phytophthora</taxon>
    </lineage>
</organism>
<evidence type="ECO:0008006" key="4">
    <source>
        <dbReference type="Google" id="ProtNLM"/>
    </source>
</evidence>
<dbReference type="Proteomes" id="UP000693981">
    <property type="component" value="Unassembled WGS sequence"/>
</dbReference>
<dbReference type="AlphaFoldDB" id="A0A8T1VYB2"/>
<accession>A0A8T1VYB2</accession>
<sequence length="100" mass="11570">MEQLWYFKAFVEQVYKAVVEEKIPVIGYTAWSFLDNYEWGSYGPRFGMYHMNLRSRQKSIFGIVFDFAALAAMVVVVVGVAVVLNHRNRRSGYEPLLSPN</sequence>
<protein>
    <recommendedName>
        <fullName evidence="4">Glycoside hydrolase</fullName>
    </recommendedName>
</protein>
<gene>
    <name evidence="2" type="ORF">PHYBOEH_008701</name>
</gene>
<dbReference type="GO" id="GO:0004553">
    <property type="term" value="F:hydrolase activity, hydrolyzing O-glycosyl compounds"/>
    <property type="evidence" value="ECO:0007669"/>
    <property type="project" value="InterPro"/>
</dbReference>
<dbReference type="InterPro" id="IPR001360">
    <property type="entry name" value="Glyco_hydro_1"/>
</dbReference>
<proteinExistence type="predicted"/>
<feature type="transmembrane region" description="Helical" evidence="1">
    <location>
        <begin position="60"/>
        <end position="84"/>
    </location>
</feature>
<dbReference type="GO" id="GO:0005975">
    <property type="term" value="P:carbohydrate metabolic process"/>
    <property type="evidence" value="ECO:0007669"/>
    <property type="project" value="InterPro"/>
</dbReference>
<reference evidence="2" key="1">
    <citation type="submission" date="2021-02" db="EMBL/GenBank/DDBJ databases">
        <authorList>
            <person name="Palmer J.M."/>
        </authorList>
    </citation>
    <scope>NUCLEOTIDE SEQUENCE</scope>
    <source>
        <strain evidence="2">SCRP23</strain>
    </source>
</reference>